<dbReference type="Pfam" id="PF06799">
    <property type="entry name" value="CGLD27-like"/>
    <property type="match status" value="1"/>
</dbReference>
<dbReference type="RefSeq" id="WP_012599161.1">
    <property type="nucleotide sequence ID" value="NC_011729.1"/>
</dbReference>
<gene>
    <name evidence="2" type="ordered locus">PCC7424_1784</name>
</gene>
<feature type="transmembrane region" description="Helical" evidence="1">
    <location>
        <begin position="70"/>
        <end position="93"/>
    </location>
</feature>
<evidence type="ECO:0000313" key="3">
    <source>
        <dbReference type="Proteomes" id="UP000002384"/>
    </source>
</evidence>
<dbReference type="PANTHER" id="PTHR34214:SF3">
    <property type="entry name" value="PROTEIN CONSERVED IN THE GREEN LINEAGE AND DIATOMS 27, CHLOROPLASTIC"/>
    <property type="match status" value="1"/>
</dbReference>
<name>B7KCB3_GLOC7</name>
<sequence>MKGSYREICPVPFEQQPLNEYEQLKESWFFRWATLEPVIYRKKLAWVWIWSWILVGPIAAYSFPLQKKPILFILSGGVGTSLIVGLLLLRLYLGWFYISDRLKADKVFYEESGWYDGQIWQKTPEVLTRDRLILSYQVEPILKRLQQTALVLASLIGSSSLLWFCLENT</sequence>
<proteinExistence type="predicted"/>
<dbReference type="EMBL" id="CP001291">
    <property type="protein sequence ID" value="ACK70218.1"/>
    <property type="molecule type" value="Genomic_DNA"/>
</dbReference>
<feature type="transmembrane region" description="Helical" evidence="1">
    <location>
        <begin position="44"/>
        <end position="64"/>
    </location>
</feature>
<evidence type="ECO:0000256" key="1">
    <source>
        <dbReference type="SAM" id="Phobius"/>
    </source>
</evidence>
<protein>
    <recommendedName>
        <fullName evidence="4">Ycf36 protein</fullName>
    </recommendedName>
</protein>
<dbReference type="OrthoDB" id="462081at2"/>
<dbReference type="eggNOG" id="ENOG502ZY99">
    <property type="taxonomic scope" value="Bacteria"/>
</dbReference>
<dbReference type="STRING" id="65393.PCC7424_1784"/>
<reference evidence="3" key="1">
    <citation type="journal article" date="2011" name="MBio">
        <title>Novel metabolic attributes of the genus Cyanothece, comprising a group of unicellular nitrogen-fixing Cyanobacteria.</title>
        <authorList>
            <person name="Bandyopadhyay A."/>
            <person name="Elvitigala T."/>
            <person name="Welsh E."/>
            <person name="Stockel J."/>
            <person name="Liberton M."/>
            <person name="Min H."/>
            <person name="Sherman L.A."/>
            <person name="Pakrasi H.B."/>
        </authorList>
    </citation>
    <scope>NUCLEOTIDE SEQUENCE [LARGE SCALE GENOMIC DNA]</scope>
    <source>
        <strain evidence="3">PCC 7424</strain>
    </source>
</reference>
<dbReference type="AlphaFoldDB" id="B7KCB3"/>
<keyword evidence="1" id="KW-0812">Transmembrane</keyword>
<dbReference type="InterPro" id="IPR009631">
    <property type="entry name" value="CGLD27-like"/>
</dbReference>
<organism evidence="2 3">
    <name type="scientific">Gloeothece citriformis (strain PCC 7424)</name>
    <name type="common">Cyanothece sp. (strain PCC 7424)</name>
    <dbReference type="NCBI Taxonomy" id="65393"/>
    <lineage>
        <taxon>Bacteria</taxon>
        <taxon>Bacillati</taxon>
        <taxon>Cyanobacteriota</taxon>
        <taxon>Cyanophyceae</taxon>
        <taxon>Oscillatoriophycideae</taxon>
        <taxon>Chroococcales</taxon>
        <taxon>Aphanothecaceae</taxon>
        <taxon>Gloeothece</taxon>
        <taxon>Gloeothece citriformis</taxon>
    </lineage>
</organism>
<accession>B7KCB3</accession>
<evidence type="ECO:0000313" key="2">
    <source>
        <dbReference type="EMBL" id="ACK70218.1"/>
    </source>
</evidence>
<keyword evidence="3" id="KW-1185">Reference proteome</keyword>
<dbReference type="PANTHER" id="PTHR34214">
    <property type="match status" value="1"/>
</dbReference>
<keyword evidence="1" id="KW-1133">Transmembrane helix</keyword>
<keyword evidence="1" id="KW-0472">Membrane</keyword>
<dbReference type="Proteomes" id="UP000002384">
    <property type="component" value="Chromosome"/>
</dbReference>
<evidence type="ECO:0008006" key="4">
    <source>
        <dbReference type="Google" id="ProtNLM"/>
    </source>
</evidence>
<dbReference type="HOGENOM" id="CLU_081117_2_0_3"/>
<dbReference type="KEGG" id="cyc:PCC7424_1784"/>